<dbReference type="Proteomes" id="UP000007267">
    <property type="component" value="Unassembled WGS sequence"/>
</dbReference>
<dbReference type="InterPro" id="IPR029360">
    <property type="entry name" value="SRRM_C"/>
</dbReference>
<dbReference type="EMBL" id="AGCU01047065">
    <property type="status" value="NOT_ANNOTATED_CDS"/>
    <property type="molecule type" value="Genomic_DNA"/>
</dbReference>
<dbReference type="EMBL" id="AGCU01047064">
    <property type="status" value="NOT_ANNOTATED_CDS"/>
    <property type="molecule type" value="Genomic_DNA"/>
</dbReference>
<feature type="compositionally biased region" description="Polar residues" evidence="1">
    <location>
        <begin position="454"/>
        <end position="463"/>
    </location>
</feature>
<dbReference type="Ensembl" id="ENSPSIT00000008679.1">
    <property type="protein sequence ID" value="ENSPSIP00000008635.1"/>
    <property type="gene ID" value="ENSPSIG00000007850.1"/>
</dbReference>
<proteinExistence type="predicted"/>
<dbReference type="CDD" id="cd21376">
    <property type="entry name" value="cwf21_SRRM3"/>
    <property type="match status" value="1"/>
</dbReference>
<reference evidence="4" key="1">
    <citation type="submission" date="2011-10" db="EMBL/GenBank/DDBJ databases">
        <authorList>
            <consortium name="Soft-shell Turtle Genome Consortium"/>
        </authorList>
    </citation>
    <scope>NUCLEOTIDE SEQUENCE [LARGE SCALE GENOMIC DNA]</scope>
    <source>
        <strain evidence="4">Daiwa-1</strain>
    </source>
</reference>
<feature type="compositionally biased region" description="Basic residues" evidence="1">
    <location>
        <begin position="167"/>
        <end position="185"/>
    </location>
</feature>
<dbReference type="GO" id="GO:0005634">
    <property type="term" value="C:nucleus"/>
    <property type="evidence" value="ECO:0007669"/>
    <property type="project" value="UniProtKB-ARBA"/>
</dbReference>
<dbReference type="Gene3D" id="6.10.140.420">
    <property type="match status" value="1"/>
</dbReference>
<keyword evidence="4" id="KW-1185">Reference proteome</keyword>
<feature type="compositionally biased region" description="Low complexity" evidence="1">
    <location>
        <begin position="414"/>
        <end position="432"/>
    </location>
</feature>
<dbReference type="PANTHER" id="PTHR34755:SF2">
    <property type="entry name" value="SERINE_ARGININE REPETITIVE MATRIX PROTEIN 3"/>
    <property type="match status" value="1"/>
</dbReference>
<feature type="compositionally biased region" description="Basic residues" evidence="1">
    <location>
        <begin position="542"/>
        <end position="557"/>
    </location>
</feature>
<feature type="compositionally biased region" description="Basic residues" evidence="1">
    <location>
        <begin position="220"/>
        <end position="245"/>
    </location>
</feature>
<dbReference type="SMART" id="SM01115">
    <property type="entry name" value="cwf21"/>
    <property type="match status" value="1"/>
</dbReference>
<dbReference type="EMBL" id="AGCU01047062">
    <property type="status" value="NOT_ANNOTATED_CDS"/>
    <property type="molecule type" value="Genomic_DNA"/>
</dbReference>
<dbReference type="Pfam" id="PF15230">
    <property type="entry name" value="SRRM_C"/>
    <property type="match status" value="1"/>
</dbReference>
<dbReference type="EMBL" id="AGCU01047061">
    <property type="status" value="NOT_ANNOTATED_CDS"/>
    <property type="molecule type" value="Genomic_DNA"/>
</dbReference>
<evidence type="ECO:0000256" key="1">
    <source>
        <dbReference type="SAM" id="MobiDB-lite"/>
    </source>
</evidence>
<dbReference type="InterPro" id="IPR013170">
    <property type="entry name" value="mRNA_splic_Cwf21_dom"/>
</dbReference>
<feature type="compositionally biased region" description="Polar residues" evidence="1">
    <location>
        <begin position="319"/>
        <end position="332"/>
    </location>
</feature>
<feature type="domain" description="CWF21" evidence="2">
    <location>
        <begin position="53"/>
        <end position="98"/>
    </location>
</feature>
<dbReference type="EMBL" id="AGCU01047056">
    <property type="status" value="NOT_ANNOTATED_CDS"/>
    <property type="molecule type" value="Genomic_DNA"/>
</dbReference>
<feature type="compositionally biased region" description="Basic and acidic residues" evidence="1">
    <location>
        <begin position="523"/>
        <end position="541"/>
    </location>
</feature>
<feature type="compositionally biased region" description="Basic residues" evidence="1">
    <location>
        <begin position="381"/>
        <end position="413"/>
    </location>
</feature>
<dbReference type="STRING" id="13735.ENSPSIP00000008635"/>
<dbReference type="GeneTree" id="ENSGT00940000162625"/>
<dbReference type="eggNOG" id="KOG1869">
    <property type="taxonomic scope" value="Eukaryota"/>
</dbReference>
<evidence type="ECO:0000259" key="2">
    <source>
        <dbReference type="SMART" id="SM01115"/>
    </source>
</evidence>
<reference evidence="4" key="2">
    <citation type="journal article" date="2013" name="Nat. Genet.">
        <title>The draft genomes of soft-shell turtle and green sea turtle yield insights into the development and evolution of the turtle-specific body plan.</title>
        <authorList>
            <person name="Wang Z."/>
            <person name="Pascual-Anaya J."/>
            <person name="Zadissa A."/>
            <person name="Li W."/>
            <person name="Niimura Y."/>
            <person name="Huang Z."/>
            <person name="Li C."/>
            <person name="White S."/>
            <person name="Xiong Z."/>
            <person name="Fang D."/>
            <person name="Wang B."/>
            <person name="Ming Y."/>
            <person name="Chen Y."/>
            <person name="Zheng Y."/>
            <person name="Kuraku S."/>
            <person name="Pignatelli M."/>
            <person name="Herrero J."/>
            <person name="Beal K."/>
            <person name="Nozawa M."/>
            <person name="Li Q."/>
            <person name="Wang J."/>
            <person name="Zhang H."/>
            <person name="Yu L."/>
            <person name="Shigenobu S."/>
            <person name="Wang J."/>
            <person name="Liu J."/>
            <person name="Flicek P."/>
            <person name="Searle S."/>
            <person name="Wang J."/>
            <person name="Kuratani S."/>
            <person name="Yin Y."/>
            <person name="Aken B."/>
            <person name="Zhang G."/>
            <person name="Irie N."/>
        </authorList>
    </citation>
    <scope>NUCLEOTIDE SEQUENCE [LARGE SCALE GENOMIC DNA]</scope>
    <source>
        <strain evidence="4">Daiwa-1</strain>
    </source>
</reference>
<dbReference type="InterPro" id="IPR047489">
    <property type="entry name" value="SRRM3_cwf21"/>
</dbReference>
<dbReference type="EMBL" id="AGCU01047057">
    <property type="status" value="NOT_ANNOTATED_CDS"/>
    <property type="molecule type" value="Genomic_DNA"/>
</dbReference>
<sequence length="637" mass="71633">RMALYNNGAKMPSPQEAANGFAQPGASGTWPKPEEEVRLVEPSLVKKAHREILDHERKRRVELKCMELQEMMEEQGYAEEEIRQKVGTFRQMLMEKEGVLTREDQHGRQIVIENHMVDGEEYALEYPVYGEGCLLLCDCPADCYRDHCSHREYRLKRRCSSSASPPPKKKKKKKSSHRRSRKKRKPGSERSCDSSSPLRKEKKKKNGKKHRRDRSESGSRKKRRHRSRSPKNKRKEKNKERKRSARFSPSSHLPLHPAHSCPLASLSSHLPSAFSHRLTPKHREDGHKPSSLCSSRSPSSSRTWDSRSATPHQNGHKGSAQNGRHSHGTSGDKQQDPPSSPCSPQRLDSASPSPRGHAKGSRRGPRSPRSVSPEKGGRCSGGHKHLHRHRSRSASLHKHKGKSKAKASAHKASSRSLSHTDSSSDSEGSACSHPYPVALGAEKNHGAPLKNVAWRSTSSSRDVSTGCRAPRASPPRQGQSSSNQARPEQGQSSSNQHKSHRANPQACGRHARSSRCMPTPLISREKDNETRTRHSDTDPARARRRSRSYSPIRKRRRDSPSFMEPRRITSARKRPIPYYRPSPSSSSSLSSYSYSRSRSRSYDSYSTSRSRTRSPQSHSHSPSPSYNSRRSSESAGF</sequence>
<feature type="region of interest" description="Disordered" evidence="1">
    <location>
        <begin position="155"/>
        <end position="637"/>
    </location>
</feature>
<feature type="compositionally biased region" description="Basic residues" evidence="1">
    <location>
        <begin position="356"/>
        <end position="366"/>
    </location>
</feature>
<dbReference type="Pfam" id="PF08312">
    <property type="entry name" value="cwf21"/>
    <property type="match status" value="1"/>
</dbReference>
<dbReference type="EMBL" id="AGCU01047058">
    <property type="status" value="NOT_ANNOTATED_CDS"/>
    <property type="molecule type" value="Genomic_DNA"/>
</dbReference>
<dbReference type="EMBL" id="AGCU01047063">
    <property type="status" value="NOT_ANNOTATED_CDS"/>
    <property type="molecule type" value="Genomic_DNA"/>
</dbReference>
<feature type="compositionally biased region" description="Polar residues" evidence="1">
    <location>
        <begin position="476"/>
        <end position="496"/>
    </location>
</feature>
<dbReference type="InterPro" id="IPR052109">
    <property type="entry name" value="SRRM_Domain-Containing"/>
</dbReference>
<dbReference type="EMBL" id="AGCU01047059">
    <property type="status" value="NOT_ANNOTATED_CDS"/>
    <property type="molecule type" value="Genomic_DNA"/>
</dbReference>
<feature type="compositionally biased region" description="Basic residues" evidence="1">
    <location>
        <begin position="200"/>
        <end position="212"/>
    </location>
</feature>
<reference evidence="3" key="4">
    <citation type="submission" date="2025-09" db="UniProtKB">
        <authorList>
            <consortium name="Ensembl"/>
        </authorList>
    </citation>
    <scope>IDENTIFICATION</scope>
</reference>
<dbReference type="GO" id="GO:0003729">
    <property type="term" value="F:mRNA binding"/>
    <property type="evidence" value="ECO:0007669"/>
    <property type="project" value="TreeGrafter"/>
</dbReference>
<name>K7FKS5_PELSI</name>
<feature type="region of interest" description="Disordered" evidence="1">
    <location>
        <begin position="1"/>
        <end position="33"/>
    </location>
</feature>
<evidence type="ECO:0000313" key="4">
    <source>
        <dbReference type="Proteomes" id="UP000007267"/>
    </source>
</evidence>
<organism evidence="3 4">
    <name type="scientific">Pelodiscus sinensis</name>
    <name type="common">Chinese softshell turtle</name>
    <name type="synonym">Trionyx sinensis</name>
    <dbReference type="NCBI Taxonomy" id="13735"/>
    <lineage>
        <taxon>Eukaryota</taxon>
        <taxon>Metazoa</taxon>
        <taxon>Chordata</taxon>
        <taxon>Craniata</taxon>
        <taxon>Vertebrata</taxon>
        <taxon>Euteleostomi</taxon>
        <taxon>Archelosauria</taxon>
        <taxon>Testudinata</taxon>
        <taxon>Testudines</taxon>
        <taxon>Cryptodira</taxon>
        <taxon>Trionychia</taxon>
        <taxon>Trionychidae</taxon>
        <taxon>Pelodiscus</taxon>
    </lineage>
</organism>
<dbReference type="PANTHER" id="PTHR34755">
    <property type="entry name" value="SERINE/ARGININE REPETITIVE MATRIX PROTEIN 3-RELATED"/>
    <property type="match status" value="1"/>
</dbReference>
<feature type="compositionally biased region" description="Low complexity" evidence="1">
    <location>
        <begin position="576"/>
        <end position="629"/>
    </location>
</feature>
<protein>
    <submittedName>
        <fullName evidence="3">Serine/arginine repetitive matrix 3</fullName>
    </submittedName>
</protein>
<gene>
    <name evidence="3" type="primary">SRRM3</name>
</gene>
<evidence type="ECO:0000313" key="3">
    <source>
        <dbReference type="Ensembl" id="ENSPSIP00000008635.1"/>
    </source>
</evidence>
<dbReference type="EMBL" id="AGCU01047060">
    <property type="status" value="NOT_ANNOTATED_CDS"/>
    <property type="molecule type" value="Genomic_DNA"/>
</dbReference>
<dbReference type="AlphaFoldDB" id="K7FKS5"/>
<reference evidence="3" key="3">
    <citation type="submission" date="2025-08" db="UniProtKB">
        <authorList>
            <consortium name="Ensembl"/>
        </authorList>
    </citation>
    <scope>IDENTIFICATION</scope>
</reference>
<feature type="compositionally biased region" description="Low complexity" evidence="1">
    <location>
        <begin position="257"/>
        <end position="276"/>
    </location>
</feature>
<dbReference type="HOGENOM" id="CLU_027803_0_0_1"/>
<dbReference type="OMA" id="KCTEFEM"/>
<accession>K7FKS5</accession>
<feature type="compositionally biased region" description="Low complexity" evidence="1">
    <location>
        <begin position="290"/>
        <end position="308"/>
    </location>
</feature>